<evidence type="ECO:0000313" key="6">
    <source>
        <dbReference type="EMBL" id="MBP2355882.1"/>
    </source>
</evidence>
<dbReference type="Gene3D" id="1.10.357.10">
    <property type="entry name" value="Tetracycline Repressor, domain 2"/>
    <property type="match status" value="1"/>
</dbReference>
<dbReference type="PRINTS" id="PR00455">
    <property type="entry name" value="HTHTETR"/>
</dbReference>
<dbReference type="PANTHER" id="PTHR47506">
    <property type="entry name" value="TRANSCRIPTIONAL REGULATORY PROTEIN"/>
    <property type="match status" value="1"/>
</dbReference>
<feature type="DNA-binding region" description="H-T-H motif" evidence="4">
    <location>
        <begin position="42"/>
        <end position="61"/>
    </location>
</feature>
<reference evidence="6 7" key="1">
    <citation type="submission" date="2021-03" db="EMBL/GenBank/DDBJ databases">
        <title>Sequencing the genomes of 1000 actinobacteria strains.</title>
        <authorList>
            <person name="Klenk H.-P."/>
        </authorList>
    </citation>
    <scope>NUCLEOTIDE SEQUENCE [LARGE SCALE GENOMIC DNA]</scope>
    <source>
        <strain evidence="6 7">DSM 18824</strain>
    </source>
</reference>
<evidence type="ECO:0000256" key="3">
    <source>
        <dbReference type="ARBA" id="ARBA00023163"/>
    </source>
</evidence>
<feature type="domain" description="HTH tetR-type" evidence="5">
    <location>
        <begin position="19"/>
        <end position="79"/>
    </location>
</feature>
<evidence type="ECO:0000256" key="2">
    <source>
        <dbReference type="ARBA" id="ARBA00023125"/>
    </source>
</evidence>
<evidence type="ECO:0000259" key="5">
    <source>
        <dbReference type="PROSITE" id="PS50977"/>
    </source>
</evidence>
<comment type="caution">
    <text evidence="6">The sequence shown here is derived from an EMBL/GenBank/DDBJ whole genome shotgun (WGS) entry which is preliminary data.</text>
</comment>
<sequence>MTRGTAADAQPRRLTSRGIATRARIVGAAADLMYVRGVNATTLDDVRAASGTSKSQLYQHFADKDQLVRAVVSLRAGQVLEREQGYLERLRSFRGLLRWRDALVQRNALQNGAYGCALGSMASELSDQDDEARATLAETFAEWTGLIAAGLRRMQTSGALSESADPGKLAVGLMAALQGGYLLAETQHDITPMETALDMALDHIRSFLTK</sequence>
<dbReference type="InterPro" id="IPR036271">
    <property type="entry name" value="Tet_transcr_reg_TetR-rel_C_sf"/>
</dbReference>
<keyword evidence="1" id="KW-0805">Transcription regulation</keyword>
<evidence type="ECO:0000256" key="4">
    <source>
        <dbReference type="PROSITE-ProRule" id="PRU00335"/>
    </source>
</evidence>
<evidence type="ECO:0000256" key="1">
    <source>
        <dbReference type="ARBA" id="ARBA00023015"/>
    </source>
</evidence>
<evidence type="ECO:0000313" key="7">
    <source>
        <dbReference type="Proteomes" id="UP000755585"/>
    </source>
</evidence>
<keyword evidence="2 4" id="KW-0238">DNA-binding</keyword>
<dbReference type="InterPro" id="IPR009057">
    <property type="entry name" value="Homeodomain-like_sf"/>
</dbReference>
<dbReference type="EMBL" id="JAGINT010000002">
    <property type="protein sequence ID" value="MBP2355882.1"/>
    <property type="molecule type" value="Genomic_DNA"/>
</dbReference>
<dbReference type="SUPFAM" id="SSF46689">
    <property type="entry name" value="Homeodomain-like"/>
    <property type="match status" value="1"/>
</dbReference>
<dbReference type="SUPFAM" id="SSF48498">
    <property type="entry name" value="Tetracyclin repressor-like, C-terminal domain"/>
    <property type="match status" value="1"/>
</dbReference>
<accession>A0ABS4UW64</accession>
<dbReference type="InterPro" id="IPR001647">
    <property type="entry name" value="HTH_TetR"/>
</dbReference>
<gene>
    <name evidence="6" type="ORF">JOF29_006992</name>
</gene>
<dbReference type="PROSITE" id="PS50977">
    <property type="entry name" value="HTH_TETR_2"/>
    <property type="match status" value="1"/>
</dbReference>
<dbReference type="Proteomes" id="UP000755585">
    <property type="component" value="Unassembled WGS sequence"/>
</dbReference>
<dbReference type="PANTHER" id="PTHR47506:SF1">
    <property type="entry name" value="HTH-TYPE TRANSCRIPTIONAL REGULATOR YJDC"/>
    <property type="match status" value="1"/>
</dbReference>
<proteinExistence type="predicted"/>
<name>A0ABS4UW64_9ACTN</name>
<protein>
    <submittedName>
        <fullName evidence="6">AcrR family transcriptional regulator</fullName>
    </submittedName>
</protein>
<keyword evidence="3" id="KW-0804">Transcription</keyword>
<dbReference type="InterPro" id="IPR054156">
    <property type="entry name" value="YxaF_TetR_C"/>
</dbReference>
<dbReference type="RefSeq" id="WP_209698487.1">
    <property type="nucleotide sequence ID" value="NZ_BAAAVU010000005.1"/>
</dbReference>
<keyword evidence="7" id="KW-1185">Reference proteome</keyword>
<dbReference type="Pfam" id="PF00440">
    <property type="entry name" value="TetR_N"/>
    <property type="match status" value="1"/>
</dbReference>
<dbReference type="Pfam" id="PF21993">
    <property type="entry name" value="TetR_C_13_2"/>
    <property type="match status" value="1"/>
</dbReference>
<organism evidence="6 7">
    <name type="scientific">Kribbella aluminosa</name>
    <dbReference type="NCBI Taxonomy" id="416017"/>
    <lineage>
        <taxon>Bacteria</taxon>
        <taxon>Bacillati</taxon>
        <taxon>Actinomycetota</taxon>
        <taxon>Actinomycetes</taxon>
        <taxon>Propionibacteriales</taxon>
        <taxon>Kribbellaceae</taxon>
        <taxon>Kribbella</taxon>
    </lineage>
</organism>